<feature type="domain" description="Adenosine deaminase" evidence="11">
    <location>
        <begin position="326"/>
        <end position="630"/>
    </location>
</feature>
<dbReference type="GO" id="GO:0004000">
    <property type="term" value="F:adenosine deaminase activity"/>
    <property type="evidence" value="ECO:0007669"/>
    <property type="project" value="TreeGrafter"/>
</dbReference>
<gene>
    <name evidence="12" type="ORF">G6O67_006021</name>
</gene>
<proteinExistence type="inferred from homology"/>
<dbReference type="Pfam" id="PF00962">
    <property type="entry name" value="A_deaminase"/>
    <property type="match status" value="1"/>
</dbReference>
<dbReference type="Gene3D" id="3.20.20.140">
    <property type="entry name" value="Metal-dependent hydrolases"/>
    <property type="match status" value="1"/>
</dbReference>
<evidence type="ECO:0000256" key="1">
    <source>
        <dbReference type="ARBA" id="ARBA00001947"/>
    </source>
</evidence>
<dbReference type="OrthoDB" id="7202371at2759"/>
<dbReference type="InterPro" id="IPR006330">
    <property type="entry name" value="Ado/ade_deaminase"/>
</dbReference>
<dbReference type="FunFam" id="3.20.20.140:FF:000017">
    <property type="entry name" value="Adenosine deaminase 2"/>
    <property type="match status" value="1"/>
</dbReference>
<sequence length="656" mass="73774">MRIKGEGSDFSNTTRRRKTAQTCLDGLDLEGLELEGLELEGLELEGLDLDGLDRAMGEASEPSLLWHRLCHDSEHDRVAARGVVDSQLHHLPRHDVTDKQDGPGDLDEDLDGDLDRHTYSATRAAVLARERAMGFDARWRARATPLEARANRLLSTLRRRDNVAVYARAAPRTGHAGQKHPRFAADRFLANLDLVGDTALFDVALHLPKGAHLHIHYNACLPPAVLLRLARGMHRMFVTSDRPLVPDDGGASFDSCELQFSMLGPAAERPGDVFARDYTPRQTMRFSEFLTSFPRHYPRANVSPQRWLEQKLVFSDDEASGPLQTADGAWQKFNARTRMMKGLFNYETAYRTYTRLFLEDLARDGILYAEIRPNFMRSNQLYRDDGSGPIDNRGMMRILIDVVSAFRAEVTAQGRRFFGGIKVIYCTPRVFSPQEVGAALDECLEFKKLWPEWIAGFDLVGEESKGRPLREFAGELLDFKHKCAAAGVDIPLLLHCGETLEVGTATDENVVDALLLGARRIGHGFALARHPHVMQQMKARGVCLELCPISNQVLGLTPRVGGHAMYALLANNVHCTVNSDNGTLFRSTLSHDFYQVMVGKADMDLYGWKQLALWSLEHACLEGPERAAMLRLWERQWGEFLEWMVDRYGDCEGEDE</sequence>
<evidence type="ECO:0000256" key="10">
    <source>
        <dbReference type="SAM" id="MobiDB-lite"/>
    </source>
</evidence>
<dbReference type="GO" id="GO:0046103">
    <property type="term" value="P:inosine biosynthetic process"/>
    <property type="evidence" value="ECO:0007669"/>
    <property type="project" value="TreeGrafter"/>
</dbReference>
<dbReference type="EC" id="3.5.4.4" evidence="4"/>
<dbReference type="AlphaFoldDB" id="A0A8H4LXL2"/>
<dbReference type="GO" id="GO:0046872">
    <property type="term" value="F:metal ion binding"/>
    <property type="evidence" value="ECO:0007669"/>
    <property type="project" value="UniProtKB-KW"/>
</dbReference>
<comment type="similarity">
    <text evidence="3">Belongs to the metallo-dependent hydrolases superfamily. Adenosine and AMP deaminases family. ADGF subfamily.</text>
</comment>
<keyword evidence="5" id="KW-0964">Secreted</keyword>
<keyword evidence="6" id="KW-0479">Metal-binding</keyword>
<dbReference type="SUPFAM" id="SSF51556">
    <property type="entry name" value="Metallo-dependent hydrolases"/>
    <property type="match status" value="1"/>
</dbReference>
<protein>
    <recommendedName>
        <fullName evidence="4">adenosine deaminase</fullName>
        <ecNumber evidence="4">3.5.4.4</ecNumber>
    </recommendedName>
</protein>
<dbReference type="GO" id="GO:0006154">
    <property type="term" value="P:adenosine catabolic process"/>
    <property type="evidence" value="ECO:0007669"/>
    <property type="project" value="TreeGrafter"/>
</dbReference>
<evidence type="ECO:0000313" key="12">
    <source>
        <dbReference type="EMBL" id="KAF4507379.1"/>
    </source>
</evidence>
<evidence type="ECO:0000259" key="11">
    <source>
        <dbReference type="Pfam" id="PF00962"/>
    </source>
</evidence>
<evidence type="ECO:0000256" key="5">
    <source>
        <dbReference type="ARBA" id="ARBA00022525"/>
    </source>
</evidence>
<comment type="caution">
    <text evidence="12">The sequence shown here is derived from an EMBL/GenBank/DDBJ whole genome shotgun (WGS) entry which is preliminary data.</text>
</comment>
<dbReference type="Proteomes" id="UP000557566">
    <property type="component" value="Unassembled WGS sequence"/>
</dbReference>
<feature type="compositionally biased region" description="Basic and acidic residues" evidence="10">
    <location>
        <begin position="93"/>
        <end position="102"/>
    </location>
</feature>
<comment type="cofactor">
    <cofactor evidence="1">
        <name>Zn(2+)</name>
        <dbReference type="ChEBI" id="CHEBI:29105"/>
    </cofactor>
</comment>
<dbReference type="PANTHER" id="PTHR11409">
    <property type="entry name" value="ADENOSINE DEAMINASE"/>
    <property type="match status" value="1"/>
</dbReference>
<keyword evidence="8" id="KW-0378">Hydrolase</keyword>
<evidence type="ECO:0000256" key="3">
    <source>
        <dbReference type="ARBA" id="ARBA00006083"/>
    </source>
</evidence>
<organism evidence="12 13">
    <name type="scientific">Ophiocordyceps sinensis</name>
    <dbReference type="NCBI Taxonomy" id="72228"/>
    <lineage>
        <taxon>Eukaryota</taxon>
        <taxon>Fungi</taxon>
        <taxon>Dikarya</taxon>
        <taxon>Ascomycota</taxon>
        <taxon>Pezizomycotina</taxon>
        <taxon>Sordariomycetes</taxon>
        <taxon>Hypocreomycetidae</taxon>
        <taxon>Hypocreales</taxon>
        <taxon>Ophiocordycipitaceae</taxon>
        <taxon>Ophiocordyceps</taxon>
    </lineage>
</organism>
<comment type="subcellular location">
    <subcellularLocation>
        <location evidence="2">Secreted</location>
    </subcellularLocation>
</comment>
<accession>A0A8H4LXL2</accession>
<keyword evidence="13" id="KW-1185">Reference proteome</keyword>
<evidence type="ECO:0000256" key="9">
    <source>
        <dbReference type="ARBA" id="ARBA00047764"/>
    </source>
</evidence>
<name>A0A8H4LXL2_9HYPO</name>
<dbReference type="PANTHER" id="PTHR11409:SF37">
    <property type="entry name" value="ADENOSINE DEAMINASE DOMAIN-CONTAINING PROTEIN"/>
    <property type="match status" value="1"/>
</dbReference>
<feature type="region of interest" description="Disordered" evidence="10">
    <location>
        <begin position="90"/>
        <end position="113"/>
    </location>
</feature>
<keyword evidence="7" id="KW-0732">Signal</keyword>
<evidence type="ECO:0000256" key="4">
    <source>
        <dbReference type="ARBA" id="ARBA00012784"/>
    </source>
</evidence>
<dbReference type="InterPro" id="IPR032466">
    <property type="entry name" value="Metal_Hydrolase"/>
</dbReference>
<dbReference type="EMBL" id="JAAVMX010000006">
    <property type="protein sequence ID" value="KAF4507379.1"/>
    <property type="molecule type" value="Genomic_DNA"/>
</dbReference>
<reference evidence="12 13" key="1">
    <citation type="journal article" date="2020" name="Genome Biol. Evol.">
        <title>A new high-quality draft genome assembly of the Chinese cordyceps Ophiocordyceps sinensis.</title>
        <authorList>
            <person name="Shu R."/>
            <person name="Zhang J."/>
            <person name="Meng Q."/>
            <person name="Zhang H."/>
            <person name="Zhou G."/>
            <person name="Li M."/>
            <person name="Wu P."/>
            <person name="Zhao Y."/>
            <person name="Chen C."/>
            <person name="Qin Q."/>
        </authorList>
    </citation>
    <scope>NUCLEOTIDE SEQUENCE [LARGE SCALE GENOMIC DNA]</scope>
    <source>
        <strain evidence="12 13">IOZ07</strain>
    </source>
</reference>
<evidence type="ECO:0000256" key="7">
    <source>
        <dbReference type="ARBA" id="ARBA00022729"/>
    </source>
</evidence>
<evidence type="ECO:0000313" key="13">
    <source>
        <dbReference type="Proteomes" id="UP000557566"/>
    </source>
</evidence>
<evidence type="ECO:0000256" key="8">
    <source>
        <dbReference type="ARBA" id="ARBA00022801"/>
    </source>
</evidence>
<evidence type="ECO:0000256" key="6">
    <source>
        <dbReference type="ARBA" id="ARBA00022723"/>
    </source>
</evidence>
<dbReference type="InterPro" id="IPR001365">
    <property type="entry name" value="A_deaminase_dom"/>
</dbReference>
<dbReference type="GO" id="GO:0005576">
    <property type="term" value="C:extracellular region"/>
    <property type="evidence" value="ECO:0007669"/>
    <property type="project" value="UniProtKB-SubCell"/>
</dbReference>
<comment type="catalytic activity">
    <reaction evidence="9">
        <text>adenosine + H2O + H(+) = inosine + NH4(+)</text>
        <dbReference type="Rhea" id="RHEA:24408"/>
        <dbReference type="ChEBI" id="CHEBI:15377"/>
        <dbReference type="ChEBI" id="CHEBI:15378"/>
        <dbReference type="ChEBI" id="CHEBI:16335"/>
        <dbReference type="ChEBI" id="CHEBI:17596"/>
        <dbReference type="ChEBI" id="CHEBI:28938"/>
        <dbReference type="EC" id="3.5.4.4"/>
    </reaction>
</comment>
<evidence type="ECO:0000256" key="2">
    <source>
        <dbReference type="ARBA" id="ARBA00004613"/>
    </source>
</evidence>